<dbReference type="AlphaFoldDB" id="A0A0D0BQA2"/>
<name>A0A0D0BQA2_9AGAR</name>
<feature type="non-terminal residue" evidence="2">
    <location>
        <position position="144"/>
    </location>
</feature>
<dbReference type="GO" id="GO:0005525">
    <property type="term" value="F:GTP binding"/>
    <property type="evidence" value="ECO:0007669"/>
    <property type="project" value="InterPro"/>
</dbReference>
<organism evidence="2 3">
    <name type="scientific">Collybiopsis luxurians FD-317 M1</name>
    <dbReference type="NCBI Taxonomy" id="944289"/>
    <lineage>
        <taxon>Eukaryota</taxon>
        <taxon>Fungi</taxon>
        <taxon>Dikarya</taxon>
        <taxon>Basidiomycota</taxon>
        <taxon>Agaricomycotina</taxon>
        <taxon>Agaricomycetes</taxon>
        <taxon>Agaricomycetidae</taxon>
        <taxon>Agaricales</taxon>
        <taxon>Marasmiineae</taxon>
        <taxon>Omphalotaceae</taxon>
        <taxon>Collybiopsis</taxon>
        <taxon>Collybiopsis luxurians</taxon>
    </lineage>
</organism>
<dbReference type="InterPro" id="IPR006073">
    <property type="entry name" value="GTP-bd"/>
</dbReference>
<protein>
    <recommendedName>
        <fullName evidence="1">G domain-containing protein</fullName>
    </recommendedName>
</protein>
<reference evidence="2 3" key="1">
    <citation type="submission" date="2014-04" db="EMBL/GenBank/DDBJ databases">
        <title>Evolutionary Origins and Diversification of the Mycorrhizal Mutualists.</title>
        <authorList>
            <consortium name="DOE Joint Genome Institute"/>
            <consortium name="Mycorrhizal Genomics Consortium"/>
            <person name="Kohler A."/>
            <person name="Kuo A."/>
            <person name="Nagy L.G."/>
            <person name="Floudas D."/>
            <person name="Copeland A."/>
            <person name="Barry K.W."/>
            <person name="Cichocki N."/>
            <person name="Veneault-Fourrey C."/>
            <person name="LaButti K."/>
            <person name="Lindquist E.A."/>
            <person name="Lipzen A."/>
            <person name="Lundell T."/>
            <person name="Morin E."/>
            <person name="Murat C."/>
            <person name="Riley R."/>
            <person name="Ohm R."/>
            <person name="Sun H."/>
            <person name="Tunlid A."/>
            <person name="Henrissat B."/>
            <person name="Grigoriev I.V."/>
            <person name="Hibbett D.S."/>
            <person name="Martin F."/>
        </authorList>
    </citation>
    <scope>NUCLEOTIDE SEQUENCE [LARGE SCALE GENOMIC DNA]</scope>
    <source>
        <strain evidence="2 3">FD-317 M1</strain>
    </source>
</reference>
<dbReference type="Proteomes" id="UP000053593">
    <property type="component" value="Unassembled WGS sequence"/>
</dbReference>
<accession>A0A0D0BQA2</accession>
<dbReference type="Gene3D" id="3.40.50.300">
    <property type="entry name" value="P-loop containing nucleotide triphosphate hydrolases"/>
    <property type="match status" value="1"/>
</dbReference>
<evidence type="ECO:0000313" key="2">
    <source>
        <dbReference type="EMBL" id="KIK51799.1"/>
    </source>
</evidence>
<dbReference type="EMBL" id="KN834854">
    <property type="protein sequence ID" value="KIK51799.1"/>
    <property type="molecule type" value="Genomic_DNA"/>
</dbReference>
<dbReference type="CDD" id="cd00882">
    <property type="entry name" value="Ras_like_GTPase"/>
    <property type="match status" value="1"/>
</dbReference>
<feature type="domain" description="G" evidence="1">
    <location>
        <begin position="1"/>
        <end position="70"/>
    </location>
</feature>
<evidence type="ECO:0000259" key="1">
    <source>
        <dbReference type="Pfam" id="PF01926"/>
    </source>
</evidence>
<gene>
    <name evidence="2" type="ORF">GYMLUDRAFT_180923</name>
</gene>
<proteinExistence type="predicted"/>
<dbReference type="Pfam" id="PF01926">
    <property type="entry name" value="MMR_HSR1"/>
    <property type="match status" value="1"/>
</dbReference>
<sequence>VMGPSGAGKTTFINAVSESNLPVGSGLEPCTKELQLSLTFEMYRHRFQLIDTPGDEDDDSLRVVSEFLSNKYLWTVSEAPLASVLYFQSISNPRVGGSSHRNIRIFHDLCGDAAMNKVAIVITGSDPLSGVRELELRESPKFFH</sequence>
<dbReference type="SUPFAM" id="SSF52540">
    <property type="entry name" value="P-loop containing nucleoside triphosphate hydrolases"/>
    <property type="match status" value="1"/>
</dbReference>
<evidence type="ECO:0000313" key="3">
    <source>
        <dbReference type="Proteomes" id="UP000053593"/>
    </source>
</evidence>
<dbReference type="OrthoDB" id="2130433at2759"/>
<keyword evidence="3" id="KW-1185">Reference proteome</keyword>
<dbReference type="HOGENOM" id="CLU_1801049_0_0_1"/>
<dbReference type="InterPro" id="IPR027417">
    <property type="entry name" value="P-loop_NTPase"/>
</dbReference>